<dbReference type="EnsemblBacteria" id="AAV48411">
    <property type="protein sequence ID" value="AAV48411"/>
    <property type="gene ID" value="rrnB0235"/>
</dbReference>
<evidence type="ECO:0000259" key="4">
    <source>
        <dbReference type="PROSITE" id="PS51077"/>
    </source>
</evidence>
<dbReference type="PATRIC" id="fig|272569.17.peg.4239"/>
<dbReference type="GO" id="GO:0003677">
    <property type="term" value="F:DNA binding"/>
    <property type="evidence" value="ECO:0007669"/>
    <property type="project" value="UniProtKB-KW"/>
</dbReference>
<dbReference type="Proteomes" id="UP000001169">
    <property type="component" value="Chromosome II"/>
</dbReference>
<dbReference type="eggNOG" id="arCOG02798">
    <property type="taxonomic scope" value="Archaea"/>
</dbReference>
<evidence type="ECO:0000256" key="2">
    <source>
        <dbReference type="ARBA" id="ARBA00023125"/>
    </source>
</evidence>
<evidence type="ECO:0000313" key="7">
    <source>
        <dbReference type="Proteomes" id="UP000001169"/>
    </source>
</evidence>
<protein>
    <submittedName>
        <fullName evidence="6">Transcriptional regulator</fullName>
    </submittedName>
</protein>
<name>Q5UWE1_HALMA</name>
<dbReference type="PaxDb" id="272569-rrnB0235"/>
<dbReference type="PROSITE" id="PS51078">
    <property type="entry name" value="ICLR_ED"/>
    <property type="match status" value="1"/>
</dbReference>
<keyword evidence="2" id="KW-0238">DNA-binding</keyword>
<dbReference type="AlphaFoldDB" id="Q5UWE1"/>
<keyword evidence="1" id="KW-0805">Transcription regulation</keyword>
<proteinExistence type="predicted"/>
<dbReference type="GO" id="GO:0045892">
    <property type="term" value="P:negative regulation of DNA-templated transcription"/>
    <property type="evidence" value="ECO:0007669"/>
    <property type="project" value="TreeGrafter"/>
</dbReference>
<sequence length="294" mass="32822">MRAPCRHGLAFTCRSGRATTDSSYSNKTLVSRLVMCVRMAIPPAVNRPVGTIERAIEIMEYLKEHDTATVSEMTAHLDCAKSTTHRYMKTLAANSLLVEDDNEYQLGIRFLDYGEVARNKYRLYDEAKPRVDELAEETEEKIWCAVEEHGRSVHIYGAQGKHSVQTYARVGHRNYLHQHAAGKAILAHLPDNQITKTIDRHGLPGRTPQTITDRDELWEEIEAIRDRGYAFNFQESVEGLHAVGAPITDENDIAIGAISVSGPASRLEGPILRDELPTLLLGVVNEIGINMAHP</sequence>
<keyword evidence="3" id="KW-0804">Transcription</keyword>
<evidence type="ECO:0000256" key="3">
    <source>
        <dbReference type="ARBA" id="ARBA00023163"/>
    </source>
</evidence>
<organism evidence="6 7">
    <name type="scientific">Haloarcula marismortui (strain ATCC 43049 / DSM 3752 / JCM 8966 / VKM B-1809)</name>
    <name type="common">Halobacterium marismortui</name>
    <dbReference type="NCBI Taxonomy" id="272569"/>
    <lineage>
        <taxon>Archaea</taxon>
        <taxon>Methanobacteriati</taxon>
        <taxon>Methanobacteriota</taxon>
        <taxon>Stenosarchaea group</taxon>
        <taxon>Halobacteria</taxon>
        <taxon>Halobacteriales</taxon>
        <taxon>Haloarculaceae</taxon>
        <taxon>Haloarcula</taxon>
    </lineage>
</organism>
<dbReference type="KEGG" id="hma:rrnB0235"/>
<dbReference type="GO" id="GO:0003700">
    <property type="term" value="F:DNA-binding transcription factor activity"/>
    <property type="evidence" value="ECO:0007669"/>
    <property type="project" value="TreeGrafter"/>
</dbReference>
<dbReference type="PANTHER" id="PTHR30136:SF35">
    <property type="entry name" value="HTH-TYPE TRANSCRIPTIONAL REGULATOR RV1719"/>
    <property type="match status" value="1"/>
</dbReference>
<dbReference type="SUPFAM" id="SSF46785">
    <property type="entry name" value="Winged helix' DNA-binding domain"/>
    <property type="match status" value="1"/>
</dbReference>
<gene>
    <name evidence="6" type="primary">iclR</name>
    <name evidence="6" type="ordered locus">rrnB0235</name>
</gene>
<dbReference type="Pfam" id="PF09339">
    <property type="entry name" value="HTH_IclR"/>
    <property type="match status" value="1"/>
</dbReference>
<dbReference type="HOGENOM" id="CLU_062618_6_1_2"/>
<evidence type="ECO:0000313" key="6">
    <source>
        <dbReference type="EMBL" id="AAV48411.1"/>
    </source>
</evidence>
<feature type="domain" description="HTH iclR-type" evidence="4">
    <location>
        <begin position="49"/>
        <end position="108"/>
    </location>
</feature>
<dbReference type="InterPro" id="IPR029016">
    <property type="entry name" value="GAF-like_dom_sf"/>
</dbReference>
<dbReference type="PANTHER" id="PTHR30136">
    <property type="entry name" value="HELIX-TURN-HELIX TRANSCRIPTIONAL REGULATOR, ICLR FAMILY"/>
    <property type="match status" value="1"/>
</dbReference>
<dbReference type="EMBL" id="AY596298">
    <property type="protein sequence ID" value="AAV48411.1"/>
    <property type="molecule type" value="Genomic_DNA"/>
</dbReference>
<dbReference type="PROSITE" id="PS51077">
    <property type="entry name" value="HTH_ICLR"/>
    <property type="match status" value="1"/>
</dbReference>
<dbReference type="InterPro" id="IPR036390">
    <property type="entry name" value="WH_DNA-bd_sf"/>
</dbReference>
<dbReference type="Gene3D" id="1.10.10.10">
    <property type="entry name" value="Winged helix-like DNA-binding domain superfamily/Winged helix DNA-binding domain"/>
    <property type="match status" value="1"/>
</dbReference>
<evidence type="ECO:0000259" key="5">
    <source>
        <dbReference type="PROSITE" id="PS51078"/>
    </source>
</evidence>
<dbReference type="SUPFAM" id="SSF55781">
    <property type="entry name" value="GAF domain-like"/>
    <property type="match status" value="1"/>
</dbReference>
<dbReference type="InterPro" id="IPR014757">
    <property type="entry name" value="Tscrpt_reg_IclR_C"/>
</dbReference>
<evidence type="ECO:0000256" key="1">
    <source>
        <dbReference type="ARBA" id="ARBA00023015"/>
    </source>
</evidence>
<dbReference type="Pfam" id="PF01614">
    <property type="entry name" value="IclR_C"/>
    <property type="match status" value="1"/>
</dbReference>
<dbReference type="SMART" id="SM00346">
    <property type="entry name" value="HTH_ICLR"/>
    <property type="match status" value="1"/>
</dbReference>
<dbReference type="InterPro" id="IPR005471">
    <property type="entry name" value="Tscrpt_reg_IclR_N"/>
</dbReference>
<dbReference type="InterPro" id="IPR050707">
    <property type="entry name" value="HTH_MetabolicPath_Reg"/>
</dbReference>
<feature type="domain" description="IclR-ED" evidence="5">
    <location>
        <begin position="109"/>
        <end position="293"/>
    </location>
</feature>
<reference evidence="6 7" key="1">
    <citation type="journal article" date="2004" name="Genome Res.">
        <title>Genome sequence of Haloarcula marismortui: a halophilic archaeon from the Dead Sea.</title>
        <authorList>
            <person name="Baliga N.S."/>
            <person name="Bonneau R."/>
            <person name="Facciotti M.T."/>
            <person name="Pan M."/>
            <person name="Glusman G."/>
            <person name="Deutsch E.W."/>
            <person name="Shannon P."/>
            <person name="Chiu Y."/>
            <person name="Weng R.S."/>
            <person name="Gan R.R."/>
            <person name="Hung P."/>
            <person name="Date S.V."/>
            <person name="Marcotte E."/>
            <person name="Hood L."/>
            <person name="Ng W.V."/>
        </authorList>
    </citation>
    <scope>NUCLEOTIDE SEQUENCE [LARGE SCALE GENOMIC DNA]</scope>
    <source>
        <strain evidence="7">ATCC 43049 / DSM 3752 / JCM 8966 / VKM B-1809</strain>
    </source>
</reference>
<accession>Q5UWE1</accession>
<dbReference type="STRING" id="272569.rrnB0235"/>
<dbReference type="Gene3D" id="3.30.450.40">
    <property type="match status" value="1"/>
</dbReference>
<dbReference type="InterPro" id="IPR036388">
    <property type="entry name" value="WH-like_DNA-bd_sf"/>
</dbReference>
<keyword evidence="7" id="KW-1185">Reference proteome</keyword>